<feature type="compositionally biased region" description="Polar residues" evidence="1">
    <location>
        <begin position="481"/>
        <end position="491"/>
    </location>
</feature>
<feature type="region of interest" description="Disordered" evidence="1">
    <location>
        <begin position="520"/>
        <end position="551"/>
    </location>
</feature>
<dbReference type="Proteomes" id="UP001497497">
    <property type="component" value="Unassembled WGS sequence"/>
</dbReference>
<dbReference type="GO" id="GO:0031410">
    <property type="term" value="C:cytoplasmic vesicle"/>
    <property type="evidence" value="ECO:0007669"/>
    <property type="project" value="TreeGrafter"/>
</dbReference>
<feature type="region of interest" description="Disordered" evidence="1">
    <location>
        <begin position="133"/>
        <end position="170"/>
    </location>
</feature>
<gene>
    <name evidence="2" type="ORF">GSLYS_00021020001</name>
</gene>
<name>A0AAV2INK5_LYMST</name>
<keyword evidence="3" id="KW-1185">Reference proteome</keyword>
<dbReference type="GO" id="GO:0005765">
    <property type="term" value="C:lysosomal membrane"/>
    <property type="evidence" value="ECO:0007669"/>
    <property type="project" value="TreeGrafter"/>
</dbReference>
<dbReference type="GO" id="GO:0031267">
    <property type="term" value="F:small GTPase binding"/>
    <property type="evidence" value="ECO:0007669"/>
    <property type="project" value="TreeGrafter"/>
</dbReference>
<accession>A0AAV2INK5</accession>
<feature type="region of interest" description="Disordered" evidence="1">
    <location>
        <begin position="375"/>
        <end position="447"/>
    </location>
</feature>
<dbReference type="AlphaFoldDB" id="A0AAV2INK5"/>
<dbReference type="EMBL" id="CAXITT010001045">
    <property type="protein sequence ID" value="CAL1547703.1"/>
    <property type="molecule type" value="Genomic_DNA"/>
</dbReference>
<sequence length="769" mass="82705">LELPGGVRLLYIYLSVEESTQLGHKRSKVYGKKEQSQLVSSHVPIGGDLKTGSQHIRPAAFSSDTSSGSEIPRGGRTLSFNRNLELSKPLSPTATIASGTDSEVFLDTLSELNFDSGQQIKLGDIKEVECRPSRLLSPSSSGKSASDLLPSSTKWQQASKQDDDTEVETEQNKMVGLISSEINLSLSEDVGLRDDVQATSLSKASISPSVVGSYSATASLPCDTTLNKASISPSVVGSYSATGSLPCDTTLVETNSRQDLPTVTNEADIDRSDLSQATTVCAFSTASCPIELNTESLSRDEATIISQQQLTSFGEECNLQLNKGLNNPVIELAHNPVTELAQNPVKGLAHNSVTELAHNPVTDVSDCTVVELPHNPLIDESNNPVTDESSNPVADFSNNPLAELPNNPVTEVSNKPVTEISNNPVTDVPVSSNPVADVSNDPVTEVSNKHVTELSNNPVADISNNHVADVSNNLVADVPKTSDTNQLSNQDCNEEKEKTNLRQTLMRSKEDIDASLEVCFSGEDSSTPSSSTQSGPEPKFSDPRGSMGSLDCAEMSADKDRLTFELAESENSGCGLMSPLSGNLSPVAELSSLSADDVRVKSGLALESEVRTSTESGNRSTHSLSDASSSKNLITKSILQRSGLEEMTLYAQGHSDTLLVLFLSRNTKSGKSYINSLWKNCLPHLAELDFEVKDAERHVKDDNENIGCASQYMRYDSFTQSLKGSALLPVTSLANEIVDSSVRMHQCFTSMPQLQDITYRYRELILLMT</sequence>
<dbReference type="GO" id="GO:0006605">
    <property type="term" value="P:protein targeting"/>
    <property type="evidence" value="ECO:0007669"/>
    <property type="project" value="TreeGrafter"/>
</dbReference>
<dbReference type="PANTHER" id="PTHR14407">
    <property type="entry name" value="HERMANSKY-PUDLAK SYNDROME 4 PROTEIN LIGHT-EAR PROTEIN-RELATED"/>
    <property type="match status" value="1"/>
</dbReference>
<feature type="compositionally biased region" description="Polar residues" evidence="1">
    <location>
        <begin position="407"/>
        <end position="434"/>
    </location>
</feature>
<evidence type="ECO:0000313" key="2">
    <source>
        <dbReference type="EMBL" id="CAL1547703.1"/>
    </source>
</evidence>
<dbReference type="GO" id="GO:0031085">
    <property type="term" value="C:BLOC-3 complex"/>
    <property type="evidence" value="ECO:0007669"/>
    <property type="project" value="TreeGrafter"/>
</dbReference>
<evidence type="ECO:0000313" key="3">
    <source>
        <dbReference type="Proteomes" id="UP001497497"/>
    </source>
</evidence>
<comment type="caution">
    <text evidence="2">The sequence shown here is derived from an EMBL/GenBank/DDBJ whole genome shotgun (WGS) entry which is preliminary data.</text>
</comment>
<proteinExistence type="predicted"/>
<feature type="compositionally biased region" description="Low complexity" evidence="1">
    <location>
        <begin position="133"/>
        <end position="152"/>
    </location>
</feature>
<organism evidence="2 3">
    <name type="scientific">Lymnaea stagnalis</name>
    <name type="common">Great pond snail</name>
    <name type="synonym">Helix stagnalis</name>
    <dbReference type="NCBI Taxonomy" id="6523"/>
    <lineage>
        <taxon>Eukaryota</taxon>
        <taxon>Metazoa</taxon>
        <taxon>Spiralia</taxon>
        <taxon>Lophotrochozoa</taxon>
        <taxon>Mollusca</taxon>
        <taxon>Gastropoda</taxon>
        <taxon>Heterobranchia</taxon>
        <taxon>Euthyneura</taxon>
        <taxon>Panpulmonata</taxon>
        <taxon>Hygrophila</taxon>
        <taxon>Lymnaeoidea</taxon>
        <taxon>Lymnaeidae</taxon>
        <taxon>Lymnaea</taxon>
    </lineage>
</organism>
<dbReference type="GO" id="GO:0005085">
    <property type="term" value="F:guanyl-nucleotide exchange factor activity"/>
    <property type="evidence" value="ECO:0007669"/>
    <property type="project" value="TreeGrafter"/>
</dbReference>
<reference evidence="2 3" key="1">
    <citation type="submission" date="2024-04" db="EMBL/GenBank/DDBJ databases">
        <authorList>
            <consortium name="Genoscope - CEA"/>
            <person name="William W."/>
        </authorList>
    </citation>
    <scope>NUCLEOTIDE SEQUENCE [LARGE SCALE GENOMIC DNA]</scope>
</reference>
<feature type="region of interest" description="Disordered" evidence="1">
    <location>
        <begin position="478"/>
        <end position="499"/>
    </location>
</feature>
<evidence type="ECO:0000256" key="1">
    <source>
        <dbReference type="SAM" id="MobiDB-lite"/>
    </source>
</evidence>
<feature type="non-terminal residue" evidence="2">
    <location>
        <position position="1"/>
    </location>
</feature>
<protein>
    <submittedName>
        <fullName evidence="2">Uncharacterized protein</fullName>
    </submittedName>
</protein>
<feature type="region of interest" description="Disordered" evidence="1">
    <location>
        <begin position="59"/>
        <end position="78"/>
    </location>
</feature>
<dbReference type="PANTHER" id="PTHR14407:SF9">
    <property type="entry name" value="BLOC-3 COMPLEX MEMBER HPS4"/>
    <property type="match status" value="1"/>
</dbReference>
<feature type="compositionally biased region" description="Low complexity" evidence="1">
    <location>
        <begin position="521"/>
        <end position="537"/>
    </location>
</feature>
<dbReference type="InterPro" id="IPR026091">
    <property type="entry name" value="HPS4"/>
</dbReference>
<feature type="region of interest" description="Disordered" evidence="1">
    <location>
        <begin position="609"/>
        <end position="628"/>
    </location>
</feature>
<feature type="compositionally biased region" description="Polar residues" evidence="1">
    <location>
        <begin position="380"/>
        <end position="400"/>
    </location>
</feature>
<feature type="compositionally biased region" description="Polar residues" evidence="1">
    <location>
        <begin position="611"/>
        <end position="628"/>
    </location>
</feature>